<comment type="caution">
    <text evidence="6">The sequence shown here is derived from an EMBL/GenBank/DDBJ whole genome shotgun (WGS) entry which is preliminary data.</text>
</comment>
<organism evidence="6 7">
    <name type="scientific">Candidatus Wallbacteria bacterium GWC2_49_35</name>
    <dbReference type="NCBI Taxonomy" id="1817813"/>
    <lineage>
        <taxon>Bacteria</taxon>
        <taxon>Candidatus Walliibacteriota</taxon>
    </lineage>
</organism>
<keyword evidence="4" id="KW-0862">Zinc</keyword>
<dbReference type="Gene3D" id="2.40.30.130">
    <property type="match status" value="1"/>
</dbReference>
<evidence type="ECO:0000313" key="7">
    <source>
        <dbReference type="Proteomes" id="UP000178735"/>
    </source>
</evidence>
<dbReference type="Gene3D" id="3.10.310.40">
    <property type="match status" value="1"/>
</dbReference>
<dbReference type="InterPro" id="IPR012947">
    <property type="entry name" value="tRNA_SAD"/>
</dbReference>
<feature type="domain" description="Alanyl-transfer RNA synthetases family profile" evidence="5">
    <location>
        <begin position="1"/>
        <end position="266"/>
    </location>
</feature>
<sequence>MADTVKLYYVDPYMKKNEAVVIKTREYKRAGESGAETSQCEIITDKTCFYPEGGGQISDRGTINGLTVDSVYEQKDENGCAVIVHRLCGPCAVKPGDAVSCEIDFGARFQNMQDHTAQHILSEAFIRTADLHTISMHMGPEYMTIDLLVTEKHGKISEKNFKLDRSILDNAENLANSIVHQNLKVRSRLIDRIELTGISLRKTPELADEKVRLVSAEGFDNSLCCGTHLASTGEAGIIKIIGQQKANNAVRIRFVSGMRALNDYRRKNYVLAEAAEYLSVEGSELTRSIEKISAENKSLAKKKNELFDNFYAKTACELGEGKYLENGIYWLEPDDLEYGELARIGQIFSKAAGSFGFALIAGDASGFFRFIIGRTQNYPRDAKKAFAEIAASFGVKGGGSPLVAQGGTIERTRTAEFKKLVNDVFSIQAAAKVF</sequence>
<comment type="cofactor">
    <cofactor evidence="1">
        <name>Zn(2+)</name>
        <dbReference type="ChEBI" id="CHEBI:29105"/>
    </cofactor>
</comment>
<dbReference type="InterPro" id="IPR018164">
    <property type="entry name" value="Ala-tRNA-synth_IIc_N"/>
</dbReference>
<dbReference type="InterPro" id="IPR051335">
    <property type="entry name" value="Alanyl-tRNA_Editing_Enzymes"/>
</dbReference>
<evidence type="ECO:0000256" key="3">
    <source>
        <dbReference type="ARBA" id="ARBA00022723"/>
    </source>
</evidence>
<evidence type="ECO:0000313" key="6">
    <source>
        <dbReference type="EMBL" id="OGM03575.1"/>
    </source>
</evidence>
<dbReference type="SUPFAM" id="SSF50447">
    <property type="entry name" value="Translation proteins"/>
    <property type="match status" value="1"/>
</dbReference>
<dbReference type="SUPFAM" id="SSF55186">
    <property type="entry name" value="ThrRS/AlaRS common domain"/>
    <property type="match status" value="1"/>
</dbReference>
<dbReference type="EMBL" id="MGFH01000161">
    <property type="protein sequence ID" value="OGM03575.1"/>
    <property type="molecule type" value="Genomic_DNA"/>
</dbReference>
<dbReference type="STRING" id="1817813.A2008_02945"/>
<protein>
    <recommendedName>
        <fullName evidence="5">Alanyl-transfer RNA synthetases family profile domain-containing protein</fullName>
    </recommendedName>
</protein>
<evidence type="ECO:0000256" key="4">
    <source>
        <dbReference type="ARBA" id="ARBA00022833"/>
    </source>
</evidence>
<evidence type="ECO:0000256" key="1">
    <source>
        <dbReference type="ARBA" id="ARBA00001947"/>
    </source>
</evidence>
<dbReference type="PANTHER" id="PTHR43462">
    <property type="entry name" value="ALANYL-TRNA EDITING PROTEIN"/>
    <property type="match status" value="1"/>
</dbReference>
<dbReference type="Pfam" id="PF01411">
    <property type="entry name" value="tRNA-synt_2c"/>
    <property type="match status" value="1"/>
</dbReference>
<dbReference type="InterPro" id="IPR009000">
    <property type="entry name" value="Transl_B-barrel_sf"/>
</dbReference>
<dbReference type="SMART" id="SM00863">
    <property type="entry name" value="tRNA_SAD"/>
    <property type="match status" value="1"/>
</dbReference>
<dbReference type="GO" id="GO:0002161">
    <property type="term" value="F:aminoacyl-tRNA deacylase activity"/>
    <property type="evidence" value="ECO:0007669"/>
    <property type="project" value="UniProtKB-ARBA"/>
</dbReference>
<accession>A0A1F7WNH7</accession>
<evidence type="ECO:0000259" key="5">
    <source>
        <dbReference type="PROSITE" id="PS50860"/>
    </source>
</evidence>
<dbReference type="GO" id="GO:0005524">
    <property type="term" value="F:ATP binding"/>
    <property type="evidence" value="ECO:0007669"/>
    <property type="project" value="InterPro"/>
</dbReference>
<dbReference type="InterPro" id="IPR018163">
    <property type="entry name" value="Thr/Ala-tRNA-synth_IIc_edit"/>
</dbReference>
<dbReference type="GO" id="GO:0006419">
    <property type="term" value="P:alanyl-tRNA aminoacylation"/>
    <property type="evidence" value="ECO:0007669"/>
    <property type="project" value="InterPro"/>
</dbReference>
<dbReference type="Pfam" id="PF07973">
    <property type="entry name" value="tRNA_SAD"/>
    <property type="match status" value="1"/>
</dbReference>
<dbReference type="PROSITE" id="PS50860">
    <property type="entry name" value="AA_TRNA_LIGASE_II_ALA"/>
    <property type="match status" value="1"/>
</dbReference>
<dbReference type="GO" id="GO:0046872">
    <property type="term" value="F:metal ion binding"/>
    <property type="evidence" value="ECO:0007669"/>
    <property type="project" value="UniProtKB-KW"/>
</dbReference>
<name>A0A1F7WNH7_9BACT</name>
<proteinExistence type="predicted"/>
<dbReference type="GO" id="GO:0003676">
    <property type="term" value="F:nucleic acid binding"/>
    <property type="evidence" value="ECO:0007669"/>
    <property type="project" value="InterPro"/>
</dbReference>
<comment type="subcellular location">
    <subcellularLocation>
        <location evidence="2">Cytoplasm</location>
    </subcellularLocation>
</comment>
<dbReference type="InterPro" id="IPR018165">
    <property type="entry name" value="Ala-tRNA-synth_IIc_core"/>
</dbReference>
<evidence type="ECO:0000256" key="2">
    <source>
        <dbReference type="ARBA" id="ARBA00004496"/>
    </source>
</evidence>
<dbReference type="Gene3D" id="3.30.980.10">
    <property type="entry name" value="Threonyl-trna Synthetase, Chain A, domain 2"/>
    <property type="match status" value="1"/>
</dbReference>
<dbReference type="GO" id="GO:0004813">
    <property type="term" value="F:alanine-tRNA ligase activity"/>
    <property type="evidence" value="ECO:0007669"/>
    <property type="project" value="InterPro"/>
</dbReference>
<dbReference type="GO" id="GO:0005737">
    <property type="term" value="C:cytoplasm"/>
    <property type="evidence" value="ECO:0007669"/>
    <property type="project" value="UniProtKB-SubCell"/>
</dbReference>
<dbReference type="AlphaFoldDB" id="A0A1F7WNH7"/>
<reference evidence="6 7" key="1">
    <citation type="journal article" date="2016" name="Nat. Commun.">
        <title>Thousands of microbial genomes shed light on interconnected biogeochemical processes in an aquifer system.</title>
        <authorList>
            <person name="Anantharaman K."/>
            <person name="Brown C.T."/>
            <person name="Hug L.A."/>
            <person name="Sharon I."/>
            <person name="Castelle C.J."/>
            <person name="Probst A.J."/>
            <person name="Thomas B.C."/>
            <person name="Singh A."/>
            <person name="Wilkins M.J."/>
            <person name="Karaoz U."/>
            <person name="Brodie E.L."/>
            <person name="Williams K.H."/>
            <person name="Hubbard S.S."/>
            <person name="Banfield J.F."/>
        </authorList>
    </citation>
    <scope>NUCLEOTIDE SEQUENCE [LARGE SCALE GENOMIC DNA]</scope>
</reference>
<gene>
    <name evidence="6" type="ORF">A2008_02945</name>
</gene>
<keyword evidence="3" id="KW-0479">Metal-binding</keyword>
<dbReference type="Proteomes" id="UP000178735">
    <property type="component" value="Unassembled WGS sequence"/>
</dbReference>
<dbReference type="PANTHER" id="PTHR43462:SF1">
    <property type="entry name" value="ALANYL-TRNA EDITING PROTEIN AARSD1"/>
    <property type="match status" value="1"/>
</dbReference>